<comment type="caution">
    <text evidence="1">The sequence shown here is derived from an EMBL/GenBank/DDBJ whole genome shotgun (WGS) entry which is preliminary data.</text>
</comment>
<reference evidence="1 2" key="1">
    <citation type="journal article" date="2018" name="Syst. Appl. Microbiol.">
        <title>Flavobacterium circumlabens sp. nov. and Flavobacterium cupreum sp. nov., two psychrotrophic species isolated from Antarctic environmental samples.</title>
        <authorList>
            <person name="Kralova S."/>
            <person name="Busse H.J."/>
            <person name="Svec P."/>
            <person name="Maslanova I."/>
            <person name="Stankova E."/>
            <person name="Bartak M."/>
            <person name="Sedlacek I."/>
        </authorList>
    </citation>
    <scope>NUCLEOTIDE SEQUENCE [LARGE SCALE GENOMIC DNA]</scope>
    <source>
        <strain evidence="1 2">CCM 8828</strain>
    </source>
</reference>
<gene>
    <name evidence="1" type="ORF">D0809_30815</name>
</gene>
<dbReference type="GO" id="GO:0051213">
    <property type="term" value="F:dioxygenase activity"/>
    <property type="evidence" value="ECO:0007669"/>
    <property type="project" value="UniProtKB-KW"/>
</dbReference>
<evidence type="ECO:0000313" key="1">
    <source>
        <dbReference type="EMBL" id="TEB40396.1"/>
    </source>
</evidence>
<proteinExistence type="predicted"/>
<organism evidence="1 2">
    <name type="scientific">Flavobacterium circumlabens</name>
    <dbReference type="NCBI Taxonomy" id="2133765"/>
    <lineage>
        <taxon>Bacteria</taxon>
        <taxon>Pseudomonadati</taxon>
        <taxon>Bacteroidota</taxon>
        <taxon>Flavobacteriia</taxon>
        <taxon>Flavobacteriales</taxon>
        <taxon>Flavobacteriaceae</taxon>
        <taxon>Flavobacterium</taxon>
    </lineage>
</organism>
<dbReference type="Gene3D" id="3.10.180.10">
    <property type="entry name" value="2,3-Dihydroxybiphenyl 1,2-Dioxygenase, domain 1"/>
    <property type="match status" value="1"/>
</dbReference>
<dbReference type="InterPro" id="IPR029068">
    <property type="entry name" value="Glyas_Bleomycin-R_OHBP_Dase"/>
</dbReference>
<keyword evidence="1" id="KW-0560">Oxidoreductase</keyword>
<dbReference type="Proteomes" id="UP000298340">
    <property type="component" value="Unassembled WGS sequence"/>
</dbReference>
<evidence type="ECO:0000313" key="2">
    <source>
        <dbReference type="Proteomes" id="UP000298340"/>
    </source>
</evidence>
<accession>A0A4Y7U1V5</accession>
<name>A0A4Y7U1V5_9FLAO</name>
<dbReference type="SUPFAM" id="SSF54593">
    <property type="entry name" value="Glyoxalase/Bleomycin resistance protein/Dihydroxybiphenyl dioxygenase"/>
    <property type="match status" value="1"/>
</dbReference>
<sequence length="33" mass="4158">NDYGWMYQRTFFDPDGHHWEVFFMEESQIPEMS</sequence>
<protein>
    <submittedName>
        <fullName evidence="1">Glyoxalase/bleomycin resistance/extradiol dioxygenase family protein</fullName>
    </submittedName>
</protein>
<feature type="non-terminal residue" evidence="1">
    <location>
        <position position="1"/>
    </location>
</feature>
<dbReference type="EMBL" id="QWDN01001356">
    <property type="protein sequence ID" value="TEB40396.1"/>
    <property type="molecule type" value="Genomic_DNA"/>
</dbReference>
<dbReference type="AlphaFoldDB" id="A0A4Y7U1V5"/>
<keyword evidence="1" id="KW-0223">Dioxygenase</keyword>